<dbReference type="AlphaFoldDB" id="A0A9W6FE00"/>
<evidence type="ECO:0000313" key="1">
    <source>
        <dbReference type="EMBL" id="GLG06219.1"/>
    </source>
</evidence>
<dbReference type="EMBL" id="BSBO01000054">
    <property type="protein sequence ID" value="GLG06219.1"/>
    <property type="molecule type" value="Genomic_DNA"/>
</dbReference>
<name>A0A9W6FE00_9FIRM</name>
<reference evidence="1 2" key="1">
    <citation type="journal article" date="2023" name="Int. J. Syst. Evol. Microbiol.">
        <title>Sellimonas catena sp. nov., isolated from human faeces.</title>
        <authorList>
            <person name="Hisatomi A."/>
            <person name="Ohkuma M."/>
            <person name="Sakamoto M."/>
        </authorList>
    </citation>
    <scope>NUCLEOTIDE SEQUENCE [LARGE SCALE GENOMIC DNA]</scope>
    <source>
        <strain evidence="1 2">12EGH17</strain>
    </source>
</reference>
<accession>A0A9W6FE00</accession>
<sequence>MSITTKKPPIKETIGAQYVCFDQSENDEYSGTYSEEVEKTEVVKSVKVTENAENTDVYASGGVYDTDSSTASTDIEVEVIAFPAETLARMRGDVVDAGGLVLSGGKGVRPFFAYGKVVKLKRGKVRLEWYPKCKLSENTDETKTREESFSEQTDTITIKAYPFNENDDIKAMVDTSAKNIPEGITEEKFFAKPILTKEDLAAAVATE</sequence>
<dbReference type="RefSeq" id="WP_281874259.1">
    <property type="nucleotide sequence ID" value="NZ_BSBO01000054.1"/>
</dbReference>
<keyword evidence="2" id="KW-1185">Reference proteome</keyword>
<gene>
    <name evidence="1" type="ORF">Selli1_33930</name>
</gene>
<evidence type="ECO:0008006" key="3">
    <source>
        <dbReference type="Google" id="ProtNLM"/>
    </source>
</evidence>
<comment type="caution">
    <text evidence="1">The sequence shown here is derived from an EMBL/GenBank/DDBJ whole genome shotgun (WGS) entry which is preliminary data.</text>
</comment>
<organism evidence="1 2">
    <name type="scientific">Sellimonas catena</name>
    <dbReference type="NCBI Taxonomy" id="2994035"/>
    <lineage>
        <taxon>Bacteria</taxon>
        <taxon>Bacillati</taxon>
        <taxon>Bacillota</taxon>
        <taxon>Clostridia</taxon>
        <taxon>Lachnospirales</taxon>
        <taxon>Lachnospiraceae</taxon>
        <taxon>Sellimonas</taxon>
    </lineage>
</organism>
<protein>
    <recommendedName>
        <fullName evidence="3">Phage tail protein</fullName>
    </recommendedName>
</protein>
<proteinExistence type="predicted"/>
<dbReference type="Proteomes" id="UP001145145">
    <property type="component" value="Unassembled WGS sequence"/>
</dbReference>
<dbReference type="InterPro" id="IPR006490">
    <property type="entry name" value="Maj_tail_phi13"/>
</dbReference>
<dbReference type="NCBIfam" id="TIGR01603">
    <property type="entry name" value="maj_tail_phi13"/>
    <property type="match status" value="1"/>
</dbReference>
<evidence type="ECO:0000313" key="2">
    <source>
        <dbReference type="Proteomes" id="UP001145145"/>
    </source>
</evidence>